<dbReference type="PANTHER" id="PTHR24032:SF20">
    <property type="entry name" value="EGF-LIKE DOMAIN-CONTAINING PROTEIN"/>
    <property type="match status" value="1"/>
</dbReference>
<feature type="domain" description="EGF-like" evidence="3">
    <location>
        <begin position="479"/>
        <end position="511"/>
    </location>
</feature>
<dbReference type="Gene3D" id="2.10.25.10">
    <property type="entry name" value="Laminin"/>
    <property type="match status" value="1"/>
</dbReference>
<dbReference type="InterPro" id="IPR002049">
    <property type="entry name" value="LE_dom"/>
</dbReference>
<keyword evidence="2" id="KW-0472">Membrane</keyword>
<dbReference type="InterPro" id="IPR053331">
    <property type="entry name" value="EGF-like_comC"/>
</dbReference>
<dbReference type="OMA" id="STNANDC"/>
<dbReference type="VEuPathDB" id="AmoebaDB:DICPUDRAFT_159092"/>
<evidence type="ECO:0000256" key="1">
    <source>
        <dbReference type="PROSITE-ProRule" id="PRU00076"/>
    </source>
</evidence>
<dbReference type="RefSeq" id="XP_003294139.1">
    <property type="nucleotide sequence ID" value="XM_003294091.1"/>
</dbReference>
<dbReference type="OrthoDB" id="26095at2759"/>
<evidence type="ECO:0000313" key="5">
    <source>
        <dbReference type="Proteomes" id="UP000001064"/>
    </source>
</evidence>
<dbReference type="PROSITE" id="PS50026">
    <property type="entry name" value="EGF_3"/>
    <property type="match status" value="1"/>
</dbReference>
<dbReference type="Pfam" id="PF22933">
    <property type="entry name" value="ComC_SSD"/>
    <property type="match status" value="1"/>
</dbReference>
<evidence type="ECO:0000259" key="3">
    <source>
        <dbReference type="PROSITE" id="PS50026"/>
    </source>
</evidence>
<dbReference type="PROSITE" id="PS00022">
    <property type="entry name" value="EGF_1"/>
    <property type="match status" value="2"/>
</dbReference>
<reference evidence="5" key="1">
    <citation type="journal article" date="2011" name="Genome Biol.">
        <title>Comparative genomics of the social amoebae Dictyostelium discoideum and Dictyostelium purpureum.</title>
        <authorList>
            <consortium name="US DOE Joint Genome Institute (JGI-PGF)"/>
            <person name="Sucgang R."/>
            <person name="Kuo A."/>
            <person name="Tian X."/>
            <person name="Salerno W."/>
            <person name="Parikh A."/>
            <person name="Feasley C.L."/>
            <person name="Dalin E."/>
            <person name="Tu H."/>
            <person name="Huang E."/>
            <person name="Barry K."/>
            <person name="Lindquist E."/>
            <person name="Shapiro H."/>
            <person name="Bruce D."/>
            <person name="Schmutz J."/>
            <person name="Salamov A."/>
            <person name="Fey P."/>
            <person name="Gaudet P."/>
            <person name="Anjard C."/>
            <person name="Babu M.M."/>
            <person name="Basu S."/>
            <person name="Bushmanova Y."/>
            <person name="van der Wel H."/>
            <person name="Katoh-Kurasawa M."/>
            <person name="Dinh C."/>
            <person name="Coutinho P.M."/>
            <person name="Saito T."/>
            <person name="Elias M."/>
            <person name="Schaap P."/>
            <person name="Kay R.R."/>
            <person name="Henrissat B."/>
            <person name="Eichinger L."/>
            <person name="Rivero F."/>
            <person name="Putnam N.H."/>
            <person name="West C.M."/>
            <person name="Loomis W.F."/>
            <person name="Chisholm R.L."/>
            <person name="Shaulsky G."/>
            <person name="Strassmann J.E."/>
            <person name="Queller D.C."/>
            <person name="Kuspa A."/>
            <person name="Grigoriev I.V."/>
        </authorList>
    </citation>
    <scope>NUCLEOTIDE SEQUENCE [LARGE SCALE GENOMIC DNA]</scope>
    <source>
        <strain evidence="5">QSDP1</strain>
    </source>
</reference>
<dbReference type="GeneID" id="10506138"/>
<keyword evidence="5" id="KW-1185">Reference proteome</keyword>
<dbReference type="CDD" id="cd00603">
    <property type="entry name" value="IPT_PCSR"/>
    <property type="match status" value="1"/>
</dbReference>
<dbReference type="InterPro" id="IPR014756">
    <property type="entry name" value="Ig_E-set"/>
</dbReference>
<dbReference type="InParanoid" id="F1A396"/>
<sequence length="924" mass="102723">MENIMAEQIYHGDKISLDTFRNVRKLELLDYTGGDQTVNFVDPTIQTSYQREISVFSKNLPNLKLISNVDTMAVDLQNGFDSDSIENYKGYSDIKSRIEIKSNDINTCVSPKILDNGAIMSVRNLKFQLCFSELTDKIDLANLYPNLQTIEILSELSFIHQQFQFSSVPSSLSMFKMTNSSFGALIHAYNLLINVPTVDISFNQIADQVLPVYPNDKTNGIYSLDLRNNKLTGSLDQSYCKINKLIIMDNSLDGFTNVDMTSIQKSCFGKVIPRLRIDGNTNRVFMEGQNLGFDPSRITTNPQIQWSLDLASTRLSSDFSKYKDIYTLFKIKFEIPELEFTLRATPIQFIVTEYTSFSANSTIIFKGSDFTYDILTTKVVVDNYDCDVSSTTFSTLVCTISDPAFDGKTKDLSGLITNITITKPDKSIFYLQFTTSFSSTGPLTVQVIPCPNQCSQNGICYSNGECKCNLITYDKDCKQGTDCDGSCNSGHCDYKFGTCVCPPNWTGPYCLIPVHSVSSIEPCTTLGGNITIHGWFSTQHEKLTVKIGSLDCEKPYANETTIQCVLGAGSGTKDLNITQNGIVLFSKNKFQYIIQVHECPNNCTSSRNGVCDSSTGICNCFNQWSGYDCSLLKQTNNTGSTSGGGSNVPGSTTTVGQGGTTVITNQDTNYEISIISLVEFDITGKEIKTFDLKKQWNVTVNREKNLYTFTQNLTDSKCIITYTVEEVKTGSKDFEFAGIKFSIDQGGIKLAVNISNYQYTSSLNSLQLRILSETVESGSGECNQVKSESDVSNVDPNQTLNYISLKKNNKQMNGRFINKVVSDNRVTYMSTEVVKELSNSTNIVMGLNLPNCLECLIDPDFSLLVSPNYKSECDSKSNWFLPVVIAVPVGGFAVILITSIILYKKYKYSIKLLMNSSIKMKEKN</sequence>
<comment type="caution">
    <text evidence="1">Lacks conserved residue(s) required for the propagation of feature annotation.</text>
</comment>
<evidence type="ECO:0000256" key="2">
    <source>
        <dbReference type="SAM" id="Phobius"/>
    </source>
</evidence>
<dbReference type="InterPro" id="IPR057013">
    <property type="entry name" value="LRR_ComC"/>
</dbReference>
<name>F1A396_DICPU</name>
<dbReference type="FunCoup" id="F1A396">
    <property type="interactions" value="937"/>
</dbReference>
<dbReference type="Pfam" id="PF24141">
    <property type="entry name" value="LRR_ComC"/>
    <property type="match status" value="1"/>
</dbReference>
<dbReference type="InterPro" id="IPR000742">
    <property type="entry name" value="EGF"/>
</dbReference>
<dbReference type="SUPFAM" id="SSF81296">
    <property type="entry name" value="E set domains"/>
    <property type="match status" value="1"/>
</dbReference>
<accession>F1A396</accession>
<dbReference type="InterPro" id="IPR054484">
    <property type="entry name" value="ComC_SSD"/>
</dbReference>
<protein>
    <recommendedName>
        <fullName evidence="3">EGF-like domain-containing protein</fullName>
    </recommendedName>
</protein>
<dbReference type="EMBL" id="GL871447">
    <property type="protein sequence ID" value="EGC29336.1"/>
    <property type="molecule type" value="Genomic_DNA"/>
</dbReference>
<keyword evidence="1" id="KW-1015">Disulfide bond</keyword>
<dbReference type="CDD" id="cd00055">
    <property type="entry name" value="EGF_Lam"/>
    <property type="match status" value="1"/>
</dbReference>
<dbReference type="Pfam" id="PF01833">
    <property type="entry name" value="TIG"/>
    <property type="match status" value="1"/>
</dbReference>
<dbReference type="Proteomes" id="UP000001064">
    <property type="component" value="Unassembled WGS sequence"/>
</dbReference>
<feature type="transmembrane region" description="Helical" evidence="2">
    <location>
        <begin position="879"/>
        <end position="903"/>
    </location>
</feature>
<keyword evidence="2" id="KW-0812">Transmembrane</keyword>
<dbReference type="SMART" id="SM00181">
    <property type="entry name" value="EGF"/>
    <property type="match status" value="3"/>
</dbReference>
<gene>
    <name evidence="4" type="ORF">DICPUDRAFT_159092</name>
</gene>
<dbReference type="AlphaFoldDB" id="F1A396"/>
<keyword evidence="1" id="KW-0245">EGF-like domain</keyword>
<dbReference type="KEGG" id="dpp:DICPUDRAFT_159092"/>
<feature type="disulfide bond" evidence="1">
    <location>
        <begin position="501"/>
        <end position="510"/>
    </location>
</feature>
<dbReference type="InterPro" id="IPR002909">
    <property type="entry name" value="IPT_dom"/>
</dbReference>
<organism evidence="4 5">
    <name type="scientific">Dictyostelium purpureum</name>
    <name type="common">Slime mold</name>
    <dbReference type="NCBI Taxonomy" id="5786"/>
    <lineage>
        <taxon>Eukaryota</taxon>
        <taxon>Amoebozoa</taxon>
        <taxon>Evosea</taxon>
        <taxon>Eumycetozoa</taxon>
        <taxon>Dictyostelia</taxon>
        <taxon>Dictyosteliales</taxon>
        <taxon>Dictyosteliaceae</taxon>
        <taxon>Dictyostelium</taxon>
    </lineage>
</organism>
<evidence type="ECO:0000313" key="4">
    <source>
        <dbReference type="EMBL" id="EGC29336.1"/>
    </source>
</evidence>
<dbReference type="PANTHER" id="PTHR24032">
    <property type="entry name" value="EGF-LIKE DOMAIN-CONTAINING PROTEIN-RELATED-RELATED"/>
    <property type="match status" value="1"/>
</dbReference>
<proteinExistence type="predicted"/>
<keyword evidence="2" id="KW-1133">Transmembrane helix</keyword>